<sequence>MNLLMATPRQEQSGIEQELKSNDRTPEERQETEMLFGLLRHARNAPGERKTLSPYHGDGGLKGWVLKLLYAGGSLGLVHDTPRFLPPVAGDGASLTGSLIPATGSAAPQRSLAGWNPLFERKKDAAAVMESPHLPAPGRVKRDTAQGETGRPASLERQNQRMAGLFNLTDSALSEMNGLSLVDCAARSLIDRPESMAKMAFTLLRDSGLYGASPGERLTENVMGKIVNDWITENLFGSDLVTYVATLRLHFESSQDNSVAGEVSNFDVKACRERIQEQLRPLQEVAEQVSGPNERTYRYVLDNVVAPVLPTLFFNGADALEIGALDWCYLHIGLSVTAKSAVSVQGMTLRDMIEIGCSLSAMLMMGSLPPVMTDLFTFPALLYFLTAMSDEDKRAALQKDLRGDGIIRDALGRFFRRRIPRAGGQSFQTVQRRHERLQNANGPSQGDIDQTLRRAVGARVWAQCGKL</sequence>
<name>A0AAU7QFA9_9GAMM</name>
<dbReference type="EMBL" id="CP157947">
    <property type="protein sequence ID" value="XBS71729.1"/>
    <property type="molecule type" value="Genomic_DNA"/>
</dbReference>
<organism evidence="2">
    <name type="scientific">Acerihabitans sp. KWT182</name>
    <dbReference type="NCBI Taxonomy" id="3157919"/>
    <lineage>
        <taxon>Bacteria</taxon>
        <taxon>Pseudomonadati</taxon>
        <taxon>Pseudomonadota</taxon>
        <taxon>Gammaproteobacteria</taxon>
        <taxon>Enterobacterales</taxon>
        <taxon>Pectobacteriaceae</taxon>
        <taxon>Acerihabitans</taxon>
    </lineage>
</organism>
<feature type="region of interest" description="Disordered" evidence="1">
    <location>
        <begin position="131"/>
        <end position="158"/>
    </location>
</feature>
<evidence type="ECO:0000256" key="1">
    <source>
        <dbReference type="SAM" id="MobiDB-lite"/>
    </source>
</evidence>
<feature type="region of interest" description="Disordered" evidence="1">
    <location>
        <begin position="1"/>
        <end position="28"/>
    </location>
</feature>
<reference evidence="2" key="1">
    <citation type="submission" date="2024-06" db="EMBL/GenBank/DDBJ databases">
        <authorList>
            <person name="Coelho C."/>
            <person name="Bento M."/>
            <person name="Garcia E."/>
            <person name="Camelo A."/>
            <person name="Brandao I."/>
            <person name="Espirito Santo C."/>
            <person name="Trovao J."/>
            <person name="Verissimo A."/>
            <person name="Costa J."/>
            <person name="Tiago I."/>
        </authorList>
    </citation>
    <scope>NUCLEOTIDE SEQUENCE</scope>
    <source>
        <strain evidence="2">KWT182</strain>
    </source>
</reference>
<dbReference type="AlphaFoldDB" id="A0AAU7QFA9"/>
<proteinExistence type="predicted"/>
<protein>
    <submittedName>
        <fullName evidence="2">Uncharacterized protein</fullName>
    </submittedName>
</protein>
<evidence type="ECO:0000313" key="2">
    <source>
        <dbReference type="EMBL" id="XBS71729.1"/>
    </source>
</evidence>
<gene>
    <name evidence="2" type="ORF">ABK905_13080</name>
</gene>
<accession>A0AAU7QFA9</accession>
<feature type="compositionally biased region" description="Basic and acidic residues" evidence="1">
    <location>
        <begin position="17"/>
        <end position="28"/>
    </location>
</feature>